<keyword evidence="2" id="KW-1185">Reference proteome</keyword>
<name>A0ABM6ZQV1_9VIBR</name>
<evidence type="ECO:0000313" key="1">
    <source>
        <dbReference type="EMBL" id="AYO17995.1"/>
    </source>
</evidence>
<gene>
    <name evidence="1" type="ORF">D0812_27005</name>
</gene>
<dbReference type="EMBL" id="CP033138">
    <property type="protein sequence ID" value="AYO17995.1"/>
    <property type="molecule type" value="Genomic_DNA"/>
</dbReference>
<reference evidence="1 2" key="1">
    <citation type="submission" date="2018-10" db="EMBL/GenBank/DDBJ databases">
        <title>Whole Genome of Vibrio owensii strain 170502, isolated from Acute Hepatopancreatic Necrosis Disease (AHPND) shrimp.</title>
        <authorList>
            <person name="Yan M."/>
            <person name="Wang X."/>
            <person name="Wang Y."/>
        </authorList>
    </citation>
    <scope>NUCLEOTIDE SEQUENCE [LARGE SCALE GENOMIC DNA]</scope>
    <source>
        <strain evidence="1 2">1700302</strain>
    </source>
</reference>
<sequence length="82" mass="9093">MNVNILIIVQHISQTAYCFFHLFNVGCAIKNKEMYRKDAGAQSGISLPMTKKSGILDKAIKKAKCVSIGVENNIWLGMGYLD</sequence>
<proteinExistence type="predicted"/>
<evidence type="ECO:0000313" key="2">
    <source>
        <dbReference type="Proteomes" id="UP000272136"/>
    </source>
</evidence>
<protein>
    <submittedName>
        <fullName evidence="1">Uncharacterized protein</fullName>
    </submittedName>
</protein>
<dbReference type="Proteomes" id="UP000272136">
    <property type="component" value="Chromosome 2"/>
</dbReference>
<accession>A0ABM6ZQV1</accession>
<organism evidence="1 2">
    <name type="scientific">Vibrio owensii</name>
    <dbReference type="NCBI Taxonomy" id="696485"/>
    <lineage>
        <taxon>Bacteria</taxon>
        <taxon>Pseudomonadati</taxon>
        <taxon>Pseudomonadota</taxon>
        <taxon>Gammaproteobacteria</taxon>
        <taxon>Vibrionales</taxon>
        <taxon>Vibrionaceae</taxon>
        <taxon>Vibrio</taxon>
    </lineage>
</organism>